<name>A0A813KJ41_POLGL</name>
<comment type="caution">
    <text evidence="3">The sequence shown here is derived from an EMBL/GenBank/DDBJ whole genome shotgun (WGS) entry which is preliminary data.</text>
</comment>
<feature type="region of interest" description="Disordered" evidence="2">
    <location>
        <begin position="1"/>
        <end position="24"/>
    </location>
</feature>
<reference evidence="3" key="1">
    <citation type="submission" date="2021-02" db="EMBL/GenBank/DDBJ databases">
        <authorList>
            <person name="Dougan E. K."/>
            <person name="Rhodes N."/>
            <person name="Thang M."/>
            <person name="Chan C."/>
        </authorList>
    </citation>
    <scope>NUCLEOTIDE SEQUENCE</scope>
</reference>
<feature type="non-terminal residue" evidence="3">
    <location>
        <position position="122"/>
    </location>
</feature>
<dbReference type="EMBL" id="CAJNNW010030053">
    <property type="protein sequence ID" value="CAE8702274.1"/>
    <property type="molecule type" value="Genomic_DNA"/>
</dbReference>
<evidence type="ECO:0000313" key="3">
    <source>
        <dbReference type="EMBL" id="CAE8702274.1"/>
    </source>
</evidence>
<sequence length="122" mass="14128">KRDRSKDKGNKSKKSRKKRAQVRAPLRRLLPLHQVQSLSLQCWTAASHRLKRAEQAALDATIDPLDRQRDDAIGLRDARKTVLPELHKEEESAAAKAEREEHEREAAEILKLHRDMRRRAEG</sequence>
<feature type="coiled-coil region" evidence="1">
    <location>
        <begin position="85"/>
        <end position="119"/>
    </location>
</feature>
<evidence type="ECO:0000256" key="1">
    <source>
        <dbReference type="SAM" id="Coils"/>
    </source>
</evidence>
<evidence type="ECO:0000313" key="4">
    <source>
        <dbReference type="Proteomes" id="UP000626109"/>
    </source>
</evidence>
<dbReference type="Proteomes" id="UP000626109">
    <property type="component" value="Unassembled WGS sequence"/>
</dbReference>
<feature type="compositionally biased region" description="Basic and acidic residues" evidence="2">
    <location>
        <begin position="1"/>
        <end position="10"/>
    </location>
</feature>
<gene>
    <name evidence="3" type="ORF">PGLA2088_LOCUS32366</name>
</gene>
<keyword evidence="1" id="KW-0175">Coiled coil</keyword>
<organism evidence="3 4">
    <name type="scientific">Polarella glacialis</name>
    <name type="common">Dinoflagellate</name>
    <dbReference type="NCBI Taxonomy" id="89957"/>
    <lineage>
        <taxon>Eukaryota</taxon>
        <taxon>Sar</taxon>
        <taxon>Alveolata</taxon>
        <taxon>Dinophyceae</taxon>
        <taxon>Suessiales</taxon>
        <taxon>Suessiaceae</taxon>
        <taxon>Polarella</taxon>
    </lineage>
</organism>
<accession>A0A813KJ41</accession>
<proteinExistence type="predicted"/>
<dbReference type="AlphaFoldDB" id="A0A813KJ41"/>
<protein>
    <submittedName>
        <fullName evidence="3">Uncharacterized protein</fullName>
    </submittedName>
</protein>
<evidence type="ECO:0000256" key="2">
    <source>
        <dbReference type="SAM" id="MobiDB-lite"/>
    </source>
</evidence>
<feature type="compositionally biased region" description="Basic residues" evidence="2">
    <location>
        <begin position="11"/>
        <end position="21"/>
    </location>
</feature>